<dbReference type="CDD" id="cd00051">
    <property type="entry name" value="EFh"/>
    <property type="match status" value="2"/>
</dbReference>
<dbReference type="InterPro" id="IPR011992">
    <property type="entry name" value="EF-hand-dom_pair"/>
</dbReference>
<dbReference type="Proteomes" id="UP001634394">
    <property type="component" value="Unassembled WGS sequence"/>
</dbReference>
<feature type="domain" description="EF-hand" evidence="5">
    <location>
        <begin position="66"/>
        <end position="101"/>
    </location>
</feature>
<feature type="domain" description="EF-hand" evidence="5">
    <location>
        <begin position="114"/>
        <end position="149"/>
    </location>
</feature>
<evidence type="ECO:0000256" key="2">
    <source>
        <dbReference type="ARBA" id="ARBA00022723"/>
    </source>
</evidence>
<dbReference type="PROSITE" id="PS50222">
    <property type="entry name" value="EF_HAND_2"/>
    <property type="match status" value="3"/>
</dbReference>
<comment type="similarity">
    <text evidence="1">Belongs to the recoverin family.</text>
</comment>
<evidence type="ECO:0000259" key="5">
    <source>
        <dbReference type="PROSITE" id="PS50222"/>
    </source>
</evidence>
<dbReference type="InterPro" id="IPR028846">
    <property type="entry name" value="Recoverin"/>
</dbReference>
<dbReference type="PANTHER" id="PTHR23055:SF172">
    <property type="entry name" value="EF-HAND DOMAIN-CONTAINING PROTEIN"/>
    <property type="match status" value="1"/>
</dbReference>
<dbReference type="PANTHER" id="PTHR23055">
    <property type="entry name" value="CALCIUM BINDING PROTEINS"/>
    <property type="match status" value="1"/>
</dbReference>
<keyword evidence="7" id="KW-1185">Reference proteome</keyword>
<evidence type="ECO:0000256" key="1">
    <source>
        <dbReference type="ARBA" id="ARBA00006049"/>
    </source>
</evidence>
<dbReference type="PROSITE" id="PS00018">
    <property type="entry name" value="EF_HAND_1"/>
    <property type="match status" value="3"/>
</dbReference>
<dbReference type="PRINTS" id="PR00450">
    <property type="entry name" value="RECOVERIN"/>
</dbReference>
<evidence type="ECO:0000313" key="6">
    <source>
        <dbReference type="EMBL" id="KAL3871806.1"/>
    </source>
</evidence>
<protein>
    <recommendedName>
        <fullName evidence="5">EF-hand domain-containing protein</fullName>
    </recommendedName>
</protein>
<dbReference type="InterPro" id="IPR018247">
    <property type="entry name" value="EF_Hand_1_Ca_BS"/>
</dbReference>
<dbReference type="Pfam" id="PF00036">
    <property type="entry name" value="EF-hand_1"/>
    <property type="match status" value="1"/>
</dbReference>
<keyword evidence="3" id="KW-0677">Repeat</keyword>
<comment type="caution">
    <text evidence="6">The sequence shown here is derived from an EMBL/GenBank/DDBJ whole genome shotgun (WGS) entry which is preliminary data.</text>
</comment>
<dbReference type="Pfam" id="PF13499">
    <property type="entry name" value="EF-hand_7"/>
    <property type="match status" value="1"/>
</dbReference>
<name>A0ABD3WD22_SINWO</name>
<keyword evidence="4" id="KW-0106">Calcium</keyword>
<evidence type="ECO:0000256" key="3">
    <source>
        <dbReference type="ARBA" id="ARBA00022737"/>
    </source>
</evidence>
<dbReference type="SMART" id="SM00054">
    <property type="entry name" value="EFh"/>
    <property type="match status" value="3"/>
</dbReference>
<dbReference type="Gene3D" id="1.10.238.10">
    <property type="entry name" value="EF-hand"/>
    <property type="match status" value="1"/>
</dbReference>
<evidence type="ECO:0000313" key="7">
    <source>
        <dbReference type="Proteomes" id="UP001634394"/>
    </source>
</evidence>
<dbReference type="EMBL" id="JBJQND010000007">
    <property type="protein sequence ID" value="KAL3871806.1"/>
    <property type="molecule type" value="Genomic_DNA"/>
</dbReference>
<dbReference type="SUPFAM" id="SSF47473">
    <property type="entry name" value="EF-hand"/>
    <property type="match status" value="1"/>
</dbReference>
<dbReference type="FunFam" id="1.10.238.10:FF:000009">
    <property type="entry name" value="Visinin-like protein 1"/>
    <property type="match status" value="1"/>
</dbReference>
<dbReference type="GO" id="GO:0046872">
    <property type="term" value="F:metal ion binding"/>
    <property type="evidence" value="ECO:0007669"/>
    <property type="project" value="UniProtKB-KW"/>
</dbReference>
<proteinExistence type="inferred from homology"/>
<accession>A0ABD3WD22</accession>
<keyword evidence="2" id="KW-0479">Metal-binding</keyword>
<organism evidence="6 7">
    <name type="scientific">Sinanodonta woodiana</name>
    <name type="common">Chinese pond mussel</name>
    <name type="synonym">Anodonta woodiana</name>
    <dbReference type="NCBI Taxonomy" id="1069815"/>
    <lineage>
        <taxon>Eukaryota</taxon>
        <taxon>Metazoa</taxon>
        <taxon>Spiralia</taxon>
        <taxon>Lophotrochozoa</taxon>
        <taxon>Mollusca</taxon>
        <taxon>Bivalvia</taxon>
        <taxon>Autobranchia</taxon>
        <taxon>Heteroconchia</taxon>
        <taxon>Palaeoheterodonta</taxon>
        <taxon>Unionida</taxon>
        <taxon>Unionoidea</taxon>
        <taxon>Unionidae</taxon>
        <taxon>Unioninae</taxon>
        <taxon>Sinanodonta</taxon>
    </lineage>
</organism>
<evidence type="ECO:0000256" key="4">
    <source>
        <dbReference type="ARBA" id="ARBA00022837"/>
    </source>
</evidence>
<sequence>MALLRLCKDVALDMSEEFQEIYKQFFPHGNPSKFAAFVFNIFDINKDGFISFKEFICALSITSRGSLDEKLDWAFSLYDLDNDGYITKNEMVNIVDAIYKMVGTLLDMPTDGDTPQKRVDKIFTQMDLNHDGMLSRDEFRDGSKCDPWIVQALTTEVSPSKK</sequence>
<dbReference type="InterPro" id="IPR002048">
    <property type="entry name" value="EF_hand_dom"/>
</dbReference>
<gene>
    <name evidence="6" type="ORF">ACJMK2_039778</name>
</gene>
<dbReference type="AlphaFoldDB" id="A0ABD3WD22"/>
<reference evidence="6 7" key="1">
    <citation type="submission" date="2024-11" db="EMBL/GenBank/DDBJ databases">
        <title>Chromosome-level genome assembly of the freshwater bivalve Anodonta woodiana.</title>
        <authorList>
            <person name="Chen X."/>
        </authorList>
    </citation>
    <scope>NUCLEOTIDE SEQUENCE [LARGE SCALE GENOMIC DNA]</scope>
    <source>
        <strain evidence="6">MN2024</strain>
        <tissue evidence="6">Gills</tissue>
    </source>
</reference>
<feature type="domain" description="EF-hand" evidence="5">
    <location>
        <begin position="30"/>
        <end position="65"/>
    </location>
</feature>